<accession>A0A7T5R3B9</accession>
<evidence type="ECO:0000313" key="2">
    <source>
        <dbReference type="Proteomes" id="UP000595362"/>
    </source>
</evidence>
<dbReference type="EMBL" id="CP066681">
    <property type="protein sequence ID" value="QQG36793.1"/>
    <property type="molecule type" value="Genomic_DNA"/>
</dbReference>
<protein>
    <submittedName>
        <fullName evidence="1">Uncharacterized protein</fullName>
    </submittedName>
</protein>
<reference evidence="1 2" key="1">
    <citation type="submission" date="2020-07" db="EMBL/GenBank/DDBJ databases">
        <title>Huge and variable diversity of episymbiotic CPR bacteria and DPANN archaea in groundwater ecosystems.</title>
        <authorList>
            <person name="He C.Y."/>
            <person name="Keren R."/>
            <person name="Whittaker M."/>
            <person name="Farag I.F."/>
            <person name="Doudna J."/>
            <person name="Cate J.H.D."/>
            <person name="Banfield J.F."/>
        </authorList>
    </citation>
    <scope>NUCLEOTIDE SEQUENCE [LARGE SCALE GENOMIC DNA]</scope>
    <source>
        <strain evidence="1">NC_groundwater_70_Ag_B-0.1um_54_66</strain>
    </source>
</reference>
<name>A0A7T5R3B9_9BACT</name>
<organism evidence="1 2">
    <name type="scientific">Micavibrio aeruginosavorus</name>
    <dbReference type="NCBI Taxonomy" id="349221"/>
    <lineage>
        <taxon>Bacteria</taxon>
        <taxon>Pseudomonadati</taxon>
        <taxon>Bdellovibrionota</taxon>
        <taxon>Bdellovibrionia</taxon>
        <taxon>Bdellovibrionales</taxon>
        <taxon>Pseudobdellovibrionaceae</taxon>
        <taxon>Micavibrio</taxon>
    </lineage>
</organism>
<dbReference type="Proteomes" id="UP000595362">
    <property type="component" value="Chromosome"/>
</dbReference>
<dbReference type="AlphaFoldDB" id="A0A7T5R3B9"/>
<proteinExistence type="predicted"/>
<evidence type="ECO:0000313" key="1">
    <source>
        <dbReference type="EMBL" id="QQG36793.1"/>
    </source>
</evidence>
<gene>
    <name evidence="1" type="ORF">HYS17_03210</name>
</gene>
<sequence>MSQGHMNVPFYATLKPLSAFAELAGLRHKDALRAVLMIGQAMADDARSGLRYCTSGKDNASQMNIRELFQSHLEIARRELAPRDVMVDLAAVDPVPLRQMVEFMEEDSDQKVKPVEALTAAISLSRVFYESFGDNRTGKLEIPAVYPQRPINIGRRHIYLMPSA</sequence>